<dbReference type="EMBL" id="AEQN01000023">
    <property type="protein sequence ID" value="EFV01171.1"/>
    <property type="molecule type" value="Genomic_DNA"/>
</dbReference>
<keyword evidence="2" id="KW-1185">Reference proteome</keyword>
<evidence type="ECO:0000313" key="1">
    <source>
        <dbReference type="EMBL" id="EFV01171.1"/>
    </source>
</evidence>
<accession>E6MIS5</accession>
<dbReference type="STRING" id="887929.HMP0721_1910"/>
<sequence>MKNNLNGAIKGVAIIKPHMRIWGFSGLWGLRPSAVQENKKVGRRAVRKK</sequence>
<organism evidence="1 2">
    <name type="scientific">Pseudoramibacter alactolyticus ATCC 23263</name>
    <dbReference type="NCBI Taxonomy" id="887929"/>
    <lineage>
        <taxon>Bacteria</taxon>
        <taxon>Bacillati</taxon>
        <taxon>Bacillota</taxon>
        <taxon>Clostridia</taxon>
        <taxon>Eubacteriales</taxon>
        <taxon>Eubacteriaceae</taxon>
        <taxon>Pseudoramibacter</taxon>
    </lineage>
</organism>
<comment type="caution">
    <text evidence="1">The sequence shown here is derived from an EMBL/GenBank/DDBJ whole genome shotgun (WGS) entry which is preliminary data.</text>
</comment>
<name>E6MIS5_9FIRM</name>
<protein>
    <submittedName>
        <fullName evidence="1">Uncharacterized protein</fullName>
    </submittedName>
</protein>
<gene>
    <name evidence="1" type="ORF">HMP0721_1910</name>
</gene>
<dbReference type="AlphaFoldDB" id="E6MIS5"/>
<dbReference type="Proteomes" id="UP000004754">
    <property type="component" value="Unassembled WGS sequence"/>
</dbReference>
<reference evidence="1 2" key="1">
    <citation type="submission" date="2010-12" db="EMBL/GenBank/DDBJ databases">
        <authorList>
            <person name="Muzny D."/>
            <person name="Qin X."/>
            <person name="Deng J."/>
            <person name="Jiang H."/>
            <person name="Liu Y."/>
            <person name="Qu J."/>
            <person name="Song X.-Z."/>
            <person name="Zhang L."/>
            <person name="Thornton R."/>
            <person name="Coyle M."/>
            <person name="Francisco L."/>
            <person name="Jackson L."/>
            <person name="Javaid M."/>
            <person name="Korchina V."/>
            <person name="Kovar C."/>
            <person name="Mata R."/>
            <person name="Mathew T."/>
            <person name="Ngo R."/>
            <person name="Nguyen L."/>
            <person name="Nguyen N."/>
            <person name="Okwuonu G."/>
            <person name="Ongeri F."/>
            <person name="Pham C."/>
            <person name="Simmons D."/>
            <person name="Wilczek-Boney K."/>
            <person name="Hale W."/>
            <person name="Jakkamsetti A."/>
            <person name="Pham P."/>
            <person name="Ruth R."/>
            <person name="San Lucas F."/>
            <person name="Warren J."/>
            <person name="Zhang J."/>
            <person name="Zhao Z."/>
            <person name="Zhou C."/>
            <person name="Zhu D."/>
            <person name="Lee S."/>
            <person name="Bess C."/>
            <person name="Blankenburg K."/>
            <person name="Forbes L."/>
            <person name="Fu Q."/>
            <person name="Gubbala S."/>
            <person name="Hirani K."/>
            <person name="Jayaseelan J.C."/>
            <person name="Lara F."/>
            <person name="Munidasa M."/>
            <person name="Palculict T."/>
            <person name="Patil S."/>
            <person name="Pu L.-L."/>
            <person name="Saada N."/>
            <person name="Tang L."/>
            <person name="Weissenberger G."/>
            <person name="Zhu Y."/>
            <person name="Hemphill L."/>
            <person name="Shang Y."/>
            <person name="Youmans B."/>
            <person name="Ayvaz T."/>
            <person name="Ross M."/>
            <person name="Santibanez J."/>
            <person name="Aqrawi P."/>
            <person name="Gross S."/>
            <person name="Joshi V."/>
            <person name="Fowler G."/>
            <person name="Nazareth L."/>
            <person name="Reid J."/>
            <person name="Worley K."/>
            <person name="Petrosino J."/>
            <person name="Highlander S."/>
            <person name="Gibbs R."/>
        </authorList>
    </citation>
    <scope>NUCLEOTIDE SEQUENCE [LARGE SCALE GENOMIC DNA]</scope>
    <source>
        <strain evidence="1 2">ATCC 23263</strain>
    </source>
</reference>
<proteinExistence type="predicted"/>
<dbReference type="HOGENOM" id="CLU_3139623_0_0_9"/>
<evidence type="ECO:0000313" key="2">
    <source>
        <dbReference type="Proteomes" id="UP000004754"/>
    </source>
</evidence>